<dbReference type="EMBL" id="JAQNDN010000028">
    <property type="protein sequence ID" value="MDC0676032.1"/>
    <property type="molecule type" value="Genomic_DNA"/>
</dbReference>
<protein>
    <submittedName>
        <fullName evidence="1">Uncharacterized protein</fullName>
    </submittedName>
</protein>
<dbReference type="Proteomes" id="UP001217838">
    <property type="component" value="Unassembled WGS sequence"/>
</dbReference>
<name>A0ABT5BPK8_9BACT</name>
<reference evidence="1 2" key="1">
    <citation type="submission" date="2022-11" db="EMBL/GenBank/DDBJ databases">
        <title>Minimal conservation of predation-associated metabolite biosynthetic gene clusters underscores biosynthetic potential of Myxococcota including descriptions for ten novel species: Archangium lansinium sp. nov., Myxococcus landrumus sp. nov., Nannocystis bai.</title>
        <authorList>
            <person name="Ahearne A."/>
            <person name="Stevens C."/>
            <person name="Dowd S."/>
        </authorList>
    </citation>
    <scope>NUCLEOTIDE SEQUENCE [LARGE SCALE GENOMIC DNA]</scope>
    <source>
        <strain evidence="1 2">NCELM</strain>
    </source>
</reference>
<keyword evidence="2" id="KW-1185">Reference proteome</keyword>
<organism evidence="1 2">
    <name type="scientific">Nannocystis radixulma</name>
    <dbReference type="NCBI Taxonomy" id="2995305"/>
    <lineage>
        <taxon>Bacteria</taxon>
        <taxon>Pseudomonadati</taxon>
        <taxon>Myxococcota</taxon>
        <taxon>Polyangia</taxon>
        <taxon>Nannocystales</taxon>
        <taxon>Nannocystaceae</taxon>
        <taxon>Nannocystis</taxon>
    </lineage>
</organism>
<accession>A0ABT5BPK8</accession>
<sequence>MNARAHTREHNATMKILCLLLILGALIGGGVILPDTIPGYLRNQDLLARAHTELTAAKKQLDAAARVLQLLARATQRSDRDAEI</sequence>
<evidence type="ECO:0000313" key="1">
    <source>
        <dbReference type="EMBL" id="MDC0676032.1"/>
    </source>
</evidence>
<proteinExistence type="predicted"/>
<gene>
    <name evidence="1" type="ORF">POL58_50340</name>
</gene>
<evidence type="ECO:0000313" key="2">
    <source>
        <dbReference type="Proteomes" id="UP001217838"/>
    </source>
</evidence>
<comment type="caution">
    <text evidence="1">The sequence shown here is derived from an EMBL/GenBank/DDBJ whole genome shotgun (WGS) entry which is preliminary data.</text>
</comment>